<dbReference type="GO" id="GO:0019321">
    <property type="term" value="P:pentose metabolic process"/>
    <property type="evidence" value="ECO:0007669"/>
    <property type="project" value="TreeGrafter"/>
</dbReference>
<dbReference type="Gene3D" id="3.30.420.40">
    <property type="match status" value="1"/>
</dbReference>
<evidence type="ECO:0000313" key="7">
    <source>
        <dbReference type="Proteomes" id="UP001212152"/>
    </source>
</evidence>
<evidence type="ECO:0000259" key="5">
    <source>
        <dbReference type="Pfam" id="PF02782"/>
    </source>
</evidence>
<dbReference type="PANTHER" id="PTHR43435:SF4">
    <property type="entry name" value="FGGY CARBOHYDRATE KINASE DOMAIN-CONTAINING PROTEIN"/>
    <property type="match status" value="1"/>
</dbReference>
<sequence>MADHSSSSSSGDYYLGVDVGTSSARAAIVDAHGRILATHVSPLETNAPRPDYFEQSSENIWQASCTAVQHAVRQSNIDPTAIKGLGFDATCSLVALSYTLAPVTVSPTNLPKWNVIMWMDHRASAEAAEMSATGHAVLQRTGGKISEEMSAAKTLWLARRMPDSYTQAETLIELPDFLTLKATGRAARGLNSLACKWTYDVDNGFDDVFWRAVGMDALVDDGYAKFLGHEKAVAGVGEVVGLLTEEAAREMGIPACAGLKVGAGIIDAYAGAIGTLGASLTPSAPLTLDTVATRMAVICGTSSCHIALSRAQHFIPGVWGPYNSILLPEFHVHEGGQSLTGALLDHIIKTHPAFPHLNRKEPYAHLNTLVADLARESNTNPASFPAQLTTDLHLTPDFHGNRSPLADAALRGVVVGAALDVSLNALAKLYLATVQALAYGARQIIDAANAGGHAVKELVVSGGLCKNAVFVQTLADATRCRVLLPREADAVLLGAAMLGAAAAGGGGGGALWDRMVQMGAVGTVVEPCQGEESDFHQRKYEVFEELYRMQAFAKDRMRGVRAASQ</sequence>
<organism evidence="6 7">
    <name type="scientific">Geranomyces variabilis</name>
    <dbReference type="NCBI Taxonomy" id="109894"/>
    <lineage>
        <taxon>Eukaryota</taxon>
        <taxon>Fungi</taxon>
        <taxon>Fungi incertae sedis</taxon>
        <taxon>Chytridiomycota</taxon>
        <taxon>Chytridiomycota incertae sedis</taxon>
        <taxon>Chytridiomycetes</taxon>
        <taxon>Spizellomycetales</taxon>
        <taxon>Powellomycetaceae</taxon>
        <taxon>Geranomyces</taxon>
    </lineage>
</organism>
<dbReference type="InterPro" id="IPR018485">
    <property type="entry name" value="FGGY_C"/>
</dbReference>
<gene>
    <name evidence="6" type="ORF">HDU87_004401</name>
</gene>
<dbReference type="InterPro" id="IPR043129">
    <property type="entry name" value="ATPase_NBD"/>
</dbReference>
<dbReference type="GO" id="GO:0005737">
    <property type="term" value="C:cytoplasm"/>
    <property type="evidence" value="ECO:0007669"/>
    <property type="project" value="TreeGrafter"/>
</dbReference>
<dbReference type="PIRSF" id="PIRSF000538">
    <property type="entry name" value="GlpK"/>
    <property type="match status" value="1"/>
</dbReference>
<reference evidence="6" key="1">
    <citation type="submission" date="2020-05" db="EMBL/GenBank/DDBJ databases">
        <title>Phylogenomic resolution of chytrid fungi.</title>
        <authorList>
            <person name="Stajich J.E."/>
            <person name="Amses K."/>
            <person name="Simmons R."/>
            <person name="Seto K."/>
            <person name="Myers J."/>
            <person name="Bonds A."/>
            <person name="Quandt C.A."/>
            <person name="Barry K."/>
            <person name="Liu P."/>
            <person name="Grigoriev I."/>
            <person name="Longcore J.E."/>
            <person name="James T.Y."/>
        </authorList>
    </citation>
    <scope>NUCLEOTIDE SEQUENCE</scope>
    <source>
        <strain evidence="6">JEL0379</strain>
    </source>
</reference>
<dbReference type="InterPro" id="IPR018484">
    <property type="entry name" value="FGGY_N"/>
</dbReference>
<dbReference type="InterPro" id="IPR006003">
    <property type="entry name" value="FGGY_RbtK-like"/>
</dbReference>
<accession>A0AAD5TIL4</accession>
<dbReference type="GO" id="GO:0019150">
    <property type="term" value="F:D-ribulokinase activity"/>
    <property type="evidence" value="ECO:0007669"/>
    <property type="project" value="TreeGrafter"/>
</dbReference>
<evidence type="ECO:0008006" key="8">
    <source>
        <dbReference type="Google" id="ProtNLM"/>
    </source>
</evidence>
<name>A0AAD5TIL4_9FUNG</name>
<dbReference type="AlphaFoldDB" id="A0AAD5TIL4"/>
<protein>
    <recommendedName>
        <fullName evidence="8">FGGY-family pentulose kinase</fullName>
    </recommendedName>
</protein>
<keyword evidence="2" id="KW-0808">Transferase</keyword>
<keyword evidence="7" id="KW-1185">Reference proteome</keyword>
<dbReference type="SUPFAM" id="SSF53067">
    <property type="entry name" value="Actin-like ATPase domain"/>
    <property type="match status" value="2"/>
</dbReference>
<evidence type="ECO:0000256" key="1">
    <source>
        <dbReference type="ARBA" id="ARBA00009156"/>
    </source>
</evidence>
<evidence type="ECO:0000259" key="4">
    <source>
        <dbReference type="Pfam" id="PF00370"/>
    </source>
</evidence>
<feature type="domain" description="Carbohydrate kinase FGGY N-terminal" evidence="4">
    <location>
        <begin position="13"/>
        <end position="274"/>
    </location>
</feature>
<evidence type="ECO:0000313" key="6">
    <source>
        <dbReference type="EMBL" id="KAJ3177648.1"/>
    </source>
</evidence>
<evidence type="ECO:0000256" key="2">
    <source>
        <dbReference type="ARBA" id="ARBA00022679"/>
    </source>
</evidence>
<proteinExistence type="inferred from homology"/>
<dbReference type="Gene3D" id="1.20.58.2240">
    <property type="match status" value="1"/>
</dbReference>
<dbReference type="InterPro" id="IPR000577">
    <property type="entry name" value="Carb_kinase_FGGY"/>
</dbReference>
<dbReference type="Pfam" id="PF00370">
    <property type="entry name" value="FGGY_N"/>
    <property type="match status" value="1"/>
</dbReference>
<feature type="domain" description="Carbohydrate kinase FGGY C-terminal" evidence="5">
    <location>
        <begin position="295"/>
        <end position="503"/>
    </location>
</feature>
<dbReference type="Proteomes" id="UP001212152">
    <property type="component" value="Unassembled WGS sequence"/>
</dbReference>
<dbReference type="EMBL" id="JADGJQ010000032">
    <property type="protein sequence ID" value="KAJ3177648.1"/>
    <property type="molecule type" value="Genomic_DNA"/>
</dbReference>
<dbReference type="CDD" id="cd07782">
    <property type="entry name" value="ASKHA_NBD_FGGY_D-RBK"/>
    <property type="match status" value="1"/>
</dbReference>
<evidence type="ECO:0000256" key="3">
    <source>
        <dbReference type="ARBA" id="ARBA00022777"/>
    </source>
</evidence>
<comment type="similarity">
    <text evidence="1">Belongs to the FGGY kinase family.</text>
</comment>
<dbReference type="PANTHER" id="PTHR43435">
    <property type="entry name" value="RIBULOKINASE"/>
    <property type="match status" value="1"/>
</dbReference>
<keyword evidence="3" id="KW-0418">Kinase</keyword>
<dbReference type="NCBIfam" id="TIGR01315">
    <property type="entry name" value="5C_CHO_kinase"/>
    <property type="match status" value="1"/>
</dbReference>
<dbReference type="Pfam" id="PF02782">
    <property type="entry name" value="FGGY_C"/>
    <property type="match status" value="1"/>
</dbReference>
<comment type="caution">
    <text evidence="6">The sequence shown here is derived from an EMBL/GenBank/DDBJ whole genome shotgun (WGS) entry which is preliminary data.</text>
</comment>